<dbReference type="GO" id="GO:0000160">
    <property type="term" value="P:phosphorelay signal transduction system"/>
    <property type="evidence" value="ECO:0007669"/>
    <property type="project" value="InterPro"/>
</dbReference>
<sequence>MAKSKKKLILIVEDDEVILRALYLSFHEGDFTIATATDGETAVTMTHRLKPDLVLLDLVLPKKSGFDYLKEIKADPVLKPIPVIVLSNLGTDENKEHAKSLGAMDYFVKSDTDLSVLVQKVTKILEKSS</sequence>
<dbReference type="AlphaFoldDB" id="A0A1F7W514"/>
<evidence type="ECO:0000313" key="4">
    <source>
        <dbReference type="EMBL" id="OGL97297.1"/>
    </source>
</evidence>
<organism evidence="4 5">
    <name type="scientific">Candidatus Uhrbacteria bacterium RIFOXYB2_FULL_45_11</name>
    <dbReference type="NCBI Taxonomy" id="1802421"/>
    <lineage>
        <taxon>Bacteria</taxon>
        <taxon>Candidatus Uhriibacteriota</taxon>
    </lineage>
</organism>
<evidence type="ECO:0000256" key="1">
    <source>
        <dbReference type="ARBA" id="ARBA00022553"/>
    </source>
</evidence>
<dbReference type="Pfam" id="PF00072">
    <property type="entry name" value="Response_reg"/>
    <property type="match status" value="1"/>
</dbReference>
<evidence type="ECO:0000259" key="3">
    <source>
        <dbReference type="PROSITE" id="PS50110"/>
    </source>
</evidence>
<dbReference type="SMART" id="SM00448">
    <property type="entry name" value="REC"/>
    <property type="match status" value="1"/>
</dbReference>
<keyword evidence="1 2" id="KW-0597">Phosphoprotein</keyword>
<accession>A0A1F7W514</accession>
<dbReference type="STRING" id="1802421.A2318_01400"/>
<proteinExistence type="predicted"/>
<reference evidence="4 5" key="1">
    <citation type="journal article" date="2016" name="Nat. Commun.">
        <title>Thousands of microbial genomes shed light on interconnected biogeochemical processes in an aquifer system.</title>
        <authorList>
            <person name="Anantharaman K."/>
            <person name="Brown C.T."/>
            <person name="Hug L.A."/>
            <person name="Sharon I."/>
            <person name="Castelle C.J."/>
            <person name="Probst A.J."/>
            <person name="Thomas B.C."/>
            <person name="Singh A."/>
            <person name="Wilkins M.J."/>
            <person name="Karaoz U."/>
            <person name="Brodie E.L."/>
            <person name="Williams K.H."/>
            <person name="Hubbard S.S."/>
            <person name="Banfield J.F."/>
        </authorList>
    </citation>
    <scope>NUCLEOTIDE SEQUENCE [LARGE SCALE GENOMIC DNA]</scope>
</reference>
<name>A0A1F7W514_9BACT</name>
<dbReference type="InterPro" id="IPR011006">
    <property type="entry name" value="CheY-like_superfamily"/>
</dbReference>
<feature type="modified residue" description="4-aspartylphosphate" evidence="2">
    <location>
        <position position="57"/>
    </location>
</feature>
<feature type="domain" description="Response regulatory" evidence="3">
    <location>
        <begin position="8"/>
        <end position="124"/>
    </location>
</feature>
<dbReference type="Proteomes" id="UP000177331">
    <property type="component" value="Unassembled WGS sequence"/>
</dbReference>
<dbReference type="PANTHER" id="PTHR44591:SF3">
    <property type="entry name" value="RESPONSE REGULATORY DOMAIN-CONTAINING PROTEIN"/>
    <property type="match status" value="1"/>
</dbReference>
<comment type="caution">
    <text evidence="4">The sequence shown here is derived from an EMBL/GenBank/DDBJ whole genome shotgun (WGS) entry which is preliminary data.</text>
</comment>
<dbReference type="PANTHER" id="PTHR44591">
    <property type="entry name" value="STRESS RESPONSE REGULATOR PROTEIN 1"/>
    <property type="match status" value="1"/>
</dbReference>
<dbReference type="InterPro" id="IPR001789">
    <property type="entry name" value="Sig_transdc_resp-reg_receiver"/>
</dbReference>
<evidence type="ECO:0000313" key="5">
    <source>
        <dbReference type="Proteomes" id="UP000177331"/>
    </source>
</evidence>
<protein>
    <recommendedName>
        <fullName evidence="3">Response regulatory domain-containing protein</fullName>
    </recommendedName>
</protein>
<dbReference type="PROSITE" id="PS50110">
    <property type="entry name" value="RESPONSE_REGULATORY"/>
    <property type="match status" value="1"/>
</dbReference>
<dbReference type="SUPFAM" id="SSF52172">
    <property type="entry name" value="CheY-like"/>
    <property type="match status" value="1"/>
</dbReference>
<gene>
    <name evidence="4" type="ORF">A2318_01400</name>
</gene>
<dbReference type="EMBL" id="MGFD01000054">
    <property type="protein sequence ID" value="OGL97297.1"/>
    <property type="molecule type" value="Genomic_DNA"/>
</dbReference>
<dbReference type="InterPro" id="IPR050595">
    <property type="entry name" value="Bact_response_regulator"/>
</dbReference>
<dbReference type="Gene3D" id="3.40.50.2300">
    <property type="match status" value="1"/>
</dbReference>
<evidence type="ECO:0000256" key="2">
    <source>
        <dbReference type="PROSITE-ProRule" id="PRU00169"/>
    </source>
</evidence>